<name>A0A1L7X000_9HELO</name>
<dbReference type="Proteomes" id="UP000184330">
    <property type="component" value="Unassembled WGS sequence"/>
</dbReference>
<dbReference type="EMBL" id="FJOG01000011">
    <property type="protein sequence ID" value="CZR58327.1"/>
    <property type="molecule type" value="Genomic_DNA"/>
</dbReference>
<reference evidence="1 2" key="1">
    <citation type="submission" date="2016-03" db="EMBL/GenBank/DDBJ databases">
        <authorList>
            <person name="Ploux O."/>
        </authorList>
    </citation>
    <scope>NUCLEOTIDE SEQUENCE [LARGE SCALE GENOMIC DNA]</scope>
    <source>
        <strain evidence="1 2">UAMH 11012</strain>
    </source>
</reference>
<proteinExistence type="predicted"/>
<protein>
    <submittedName>
        <fullName evidence="1">Uncharacterized protein</fullName>
    </submittedName>
</protein>
<evidence type="ECO:0000313" key="2">
    <source>
        <dbReference type="Proteomes" id="UP000184330"/>
    </source>
</evidence>
<evidence type="ECO:0000313" key="1">
    <source>
        <dbReference type="EMBL" id="CZR58327.1"/>
    </source>
</evidence>
<organism evidence="1 2">
    <name type="scientific">Phialocephala subalpina</name>
    <dbReference type="NCBI Taxonomy" id="576137"/>
    <lineage>
        <taxon>Eukaryota</taxon>
        <taxon>Fungi</taxon>
        <taxon>Dikarya</taxon>
        <taxon>Ascomycota</taxon>
        <taxon>Pezizomycotina</taxon>
        <taxon>Leotiomycetes</taxon>
        <taxon>Helotiales</taxon>
        <taxon>Mollisiaceae</taxon>
        <taxon>Phialocephala</taxon>
        <taxon>Phialocephala fortinii species complex</taxon>
    </lineage>
</organism>
<dbReference type="OrthoDB" id="10457802at2759"/>
<keyword evidence="2" id="KW-1185">Reference proteome</keyword>
<gene>
    <name evidence="1" type="ORF">PAC_08219</name>
</gene>
<dbReference type="AlphaFoldDB" id="A0A1L7X000"/>
<sequence length="151" mass="17185">MAEHVVINAAQGSFSPSTLSINLKVDSGCKIYGFLLDEKMNSQGKISSYYPKSNPAYATFADNAQQTLSINLRAIPEEVHFIKAYIEDKQEHFLHKPVGIQLSYRAQGMERIKTVSDICISAKSDHALTLEKKDSTWRFWFGDCEDYYKHK</sequence>
<accession>A0A1L7X000</accession>